<reference evidence="1 2" key="1">
    <citation type="journal article" date="2014" name="World J. Microbiol. Biotechnol.">
        <title>Biodiversity and physiological characteristics of Antarctic and Arctic lichens-associated bacteria.</title>
        <authorList>
            <person name="Lee Y.M."/>
            <person name="Kim E.H."/>
            <person name="Lee H.K."/>
            <person name="Hong S.G."/>
        </authorList>
    </citation>
    <scope>NUCLEOTIDE SEQUENCE [LARGE SCALE GENOMIC DNA]</scope>
    <source>
        <strain evidence="1 2">PAMC 26569</strain>
        <plasmid evidence="1">unnamed1</plasmid>
    </source>
</reference>
<keyword evidence="1" id="KW-0614">Plasmid</keyword>
<keyword evidence="2" id="KW-1185">Reference proteome</keyword>
<organism evidence="1 2">
    <name type="scientific">Lichenicola cladoniae</name>
    <dbReference type="NCBI Taxonomy" id="1484109"/>
    <lineage>
        <taxon>Bacteria</taxon>
        <taxon>Pseudomonadati</taxon>
        <taxon>Pseudomonadota</taxon>
        <taxon>Alphaproteobacteria</taxon>
        <taxon>Acetobacterales</taxon>
        <taxon>Acetobacteraceae</taxon>
        <taxon>Lichenicola</taxon>
    </lineage>
</organism>
<dbReference type="EMBL" id="CP053709">
    <property type="protein sequence ID" value="QKE93185.1"/>
    <property type="molecule type" value="Genomic_DNA"/>
</dbReference>
<evidence type="ECO:0000313" key="2">
    <source>
        <dbReference type="Proteomes" id="UP000500767"/>
    </source>
</evidence>
<sequence length="114" mass="12380">MATFTLTALPGHHEQTPGRPYESMVIELLGSCLGRSRIEAKSIVDIIPLIKTFGDDVAKQHPDVSFMVSVSVVKGSRKPNGFDLANSRNGLGQETWMRTIDKADPSRPGYPAVA</sequence>
<geneLocation type="plasmid" evidence="1 2">
    <name>unnamed1</name>
</geneLocation>
<gene>
    <name evidence="1" type="ORF">HN018_23665</name>
</gene>
<evidence type="ECO:0000313" key="1">
    <source>
        <dbReference type="EMBL" id="QKE93185.1"/>
    </source>
</evidence>
<dbReference type="KEGG" id="lck:HN018_23665"/>
<protein>
    <submittedName>
        <fullName evidence="1">Uncharacterized protein</fullName>
    </submittedName>
</protein>
<dbReference type="RefSeq" id="WP_171833839.1">
    <property type="nucleotide sequence ID" value="NZ_CP053709.1"/>
</dbReference>
<dbReference type="AlphaFoldDB" id="A0A6M8HYD8"/>
<dbReference type="Proteomes" id="UP000500767">
    <property type="component" value="Plasmid unnamed1"/>
</dbReference>
<proteinExistence type="predicted"/>
<name>A0A6M8HYD8_9PROT</name>
<accession>A0A6M8HYD8</accession>